<dbReference type="Gene3D" id="3.10.20.30">
    <property type="match status" value="1"/>
</dbReference>
<comment type="caution">
    <text evidence="1">The sequence shown here is derived from an EMBL/GenBank/DDBJ whole genome shotgun (WGS) entry which is preliminary data.</text>
</comment>
<accession>A0A9D2B034</accession>
<evidence type="ECO:0000313" key="1">
    <source>
        <dbReference type="EMBL" id="HIX55509.1"/>
    </source>
</evidence>
<dbReference type="PANTHER" id="PTHR34472:SF1">
    <property type="entry name" value="SULFUR CARRIER PROTEIN THIS"/>
    <property type="match status" value="1"/>
</dbReference>
<dbReference type="EMBL" id="DXEZ01000307">
    <property type="protein sequence ID" value="HIX55509.1"/>
    <property type="molecule type" value="Genomic_DNA"/>
</dbReference>
<organism evidence="1 2">
    <name type="scientific">Candidatus Sphingobacterium stercoripullorum</name>
    <dbReference type="NCBI Taxonomy" id="2838759"/>
    <lineage>
        <taxon>Bacteria</taxon>
        <taxon>Pseudomonadati</taxon>
        <taxon>Bacteroidota</taxon>
        <taxon>Sphingobacteriia</taxon>
        <taxon>Sphingobacteriales</taxon>
        <taxon>Sphingobacteriaceae</taxon>
        <taxon>Sphingobacterium</taxon>
    </lineage>
</organism>
<reference evidence="1" key="1">
    <citation type="journal article" date="2021" name="PeerJ">
        <title>Extensive microbial diversity within the chicken gut microbiome revealed by metagenomics and culture.</title>
        <authorList>
            <person name="Gilroy R."/>
            <person name="Ravi A."/>
            <person name="Getino M."/>
            <person name="Pursley I."/>
            <person name="Horton D.L."/>
            <person name="Alikhan N.F."/>
            <person name="Baker D."/>
            <person name="Gharbi K."/>
            <person name="Hall N."/>
            <person name="Watson M."/>
            <person name="Adriaenssens E.M."/>
            <person name="Foster-Nyarko E."/>
            <person name="Jarju S."/>
            <person name="Secka A."/>
            <person name="Antonio M."/>
            <person name="Oren A."/>
            <person name="Chaudhuri R.R."/>
            <person name="La Ragione R."/>
            <person name="Hildebrand F."/>
            <person name="Pallen M.J."/>
        </authorList>
    </citation>
    <scope>NUCLEOTIDE SEQUENCE</scope>
    <source>
        <strain evidence="1">1719</strain>
    </source>
</reference>
<sequence length="68" mass="7365">MELFINHQKKIFKESPTSLASLVQAEHPAGLNGIAVALNNQVVPKERWAQTTLKPSDNILIITASQGG</sequence>
<dbReference type="InterPro" id="IPR016155">
    <property type="entry name" value="Mopterin_synth/thiamin_S_b"/>
</dbReference>
<dbReference type="Pfam" id="PF02597">
    <property type="entry name" value="ThiS"/>
    <property type="match status" value="1"/>
</dbReference>
<evidence type="ECO:0000313" key="2">
    <source>
        <dbReference type="Proteomes" id="UP000824156"/>
    </source>
</evidence>
<dbReference type="InterPro" id="IPR003749">
    <property type="entry name" value="ThiS/MoaD-like"/>
</dbReference>
<dbReference type="InterPro" id="IPR010035">
    <property type="entry name" value="Thi_S"/>
</dbReference>
<dbReference type="InterPro" id="IPR012675">
    <property type="entry name" value="Beta-grasp_dom_sf"/>
</dbReference>
<dbReference type="SUPFAM" id="SSF54285">
    <property type="entry name" value="MoaD/ThiS"/>
    <property type="match status" value="1"/>
</dbReference>
<reference evidence="1" key="2">
    <citation type="submission" date="2021-04" db="EMBL/GenBank/DDBJ databases">
        <authorList>
            <person name="Gilroy R."/>
        </authorList>
    </citation>
    <scope>NUCLEOTIDE SEQUENCE</scope>
    <source>
        <strain evidence="1">1719</strain>
    </source>
</reference>
<dbReference type="PANTHER" id="PTHR34472">
    <property type="entry name" value="SULFUR CARRIER PROTEIN THIS"/>
    <property type="match status" value="1"/>
</dbReference>
<protein>
    <submittedName>
        <fullName evidence="1">Sulfur carrier protein ThiS</fullName>
    </submittedName>
</protein>
<dbReference type="AlphaFoldDB" id="A0A9D2B034"/>
<proteinExistence type="predicted"/>
<dbReference type="Proteomes" id="UP000824156">
    <property type="component" value="Unassembled WGS sequence"/>
</dbReference>
<dbReference type="NCBIfam" id="TIGR01683">
    <property type="entry name" value="thiS"/>
    <property type="match status" value="1"/>
</dbReference>
<dbReference type="CDD" id="cd00565">
    <property type="entry name" value="Ubl_ThiS"/>
    <property type="match status" value="1"/>
</dbReference>
<gene>
    <name evidence="1" type="primary">thiS</name>
    <name evidence="1" type="ORF">H9853_10840</name>
</gene>
<name>A0A9D2B034_9SPHI</name>